<dbReference type="SUPFAM" id="SSF53335">
    <property type="entry name" value="S-adenosyl-L-methionine-dependent methyltransferases"/>
    <property type="match status" value="1"/>
</dbReference>
<dbReference type="Pfam" id="PF12161">
    <property type="entry name" value="HsdM_N"/>
    <property type="match status" value="1"/>
</dbReference>
<dbReference type="InterPro" id="IPR038333">
    <property type="entry name" value="T1MK-like_N_sf"/>
</dbReference>
<evidence type="ECO:0000256" key="2">
    <source>
        <dbReference type="ARBA" id="ARBA00011900"/>
    </source>
</evidence>
<keyword evidence="4" id="KW-0808">Transferase</keyword>
<comment type="catalytic activity">
    <reaction evidence="7">
        <text>a 2'-deoxyadenosine in DNA + S-adenosyl-L-methionine = an N(6)-methyl-2'-deoxyadenosine in DNA + S-adenosyl-L-homocysteine + H(+)</text>
        <dbReference type="Rhea" id="RHEA:15197"/>
        <dbReference type="Rhea" id="RHEA-COMP:12418"/>
        <dbReference type="Rhea" id="RHEA-COMP:12419"/>
        <dbReference type="ChEBI" id="CHEBI:15378"/>
        <dbReference type="ChEBI" id="CHEBI:57856"/>
        <dbReference type="ChEBI" id="CHEBI:59789"/>
        <dbReference type="ChEBI" id="CHEBI:90615"/>
        <dbReference type="ChEBI" id="CHEBI:90616"/>
        <dbReference type="EC" id="2.1.1.72"/>
    </reaction>
</comment>
<feature type="domain" description="N6 adenine-specific DNA methyltransferase N-terminal" evidence="8">
    <location>
        <begin position="259"/>
        <end position="417"/>
    </location>
</feature>
<sequence>MGGTLFALSGWSARRQHQGVTREENIFIWCFFLAVVELAMDADIEAYQWVKYLYIDDPISSLDEHNAIAVANHLAQLLKRQDNRLKTVISTHHTLFFNVLCNELGKARRYVVNKHSANGGYLLRPEEGDTPFFHHVAALAELYQAAQEDRLFTHHFNMLRTILEKTASFHGHKNFSVCIKQDDDDPDGILHARLINILSHGNYSLYEPQQMLDENKAYFKKILNEFLNRYPFNPDLFPQVPEAATAGYTMTEFEKQKLGKILWAIADKLRGAMNADDFRDYMLAFLFLRYLSDNYEAAAQKELGSDYPRQIDGSVSTPLQLWYESNYEDVPEFEKQMRRKVHYVIEPQYLWGNIAEMARKQDDELLRTLQKGFKYIEEESFASTFRGLFSEINLASDKLGKTYIERNARLCKIIAEIAKGLVQFSTDSDTLGDAYEYLIGQFAAGSAKGRRVLHAAAVFQTSCRPSSRWTVRSLPRQALASG</sequence>
<dbReference type="PANTHER" id="PTHR42933:SF1">
    <property type="entry name" value="SITE-SPECIFIC DNA-METHYLTRANSFERASE (ADENINE-SPECIFIC)"/>
    <property type="match status" value="1"/>
</dbReference>
<evidence type="ECO:0000256" key="7">
    <source>
        <dbReference type="ARBA" id="ARBA00047942"/>
    </source>
</evidence>
<evidence type="ECO:0000313" key="10">
    <source>
        <dbReference type="Proteomes" id="UP000255518"/>
    </source>
</evidence>
<protein>
    <recommendedName>
        <fullName evidence="2">site-specific DNA-methyltransferase (adenine-specific)</fullName>
        <ecNumber evidence="2">2.1.1.72</ecNumber>
    </recommendedName>
</protein>
<accession>A0A377VB49</accession>
<dbReference type="EMBL" id="UGKT01000001">
    <property type="protein sequence ID" value="STT07020.1"/>
    <property type="molecule type" value="Genomic_DNA"/>
</dbReference>
<dbReference type="InterPro" id="IPR022749">
    <property type="entry name" value="D12N6_MeTrfase_N"/>
</dbReference>
<reference evidence="9 10" key="1">
    <citation type="submission" date="2018-06" db="EMBL/GenBank/DDBJ databases">
        <authorList>
            <consortium name="Pathogen Informatics"/>
            <person name="Doyle S."/>
        </authorList>
    </citation>
    <scope>NUCLEOTIDE SEQUENCE [LARGE SCALE GENOMIC DNA]</scope>
    <source>
        <strain evidence="9 10">NCTC13443</strain>
    </source>
</reference>
<comment type="similarity">
    <text evidence="1">Belongs to the N(4)/N(6)-methyltransferase family.</text>
</comment>
<dbReference type="AlphaFoldDB" id="A0A377VB49"/>
<name>A0A377VB49_KLEPN</name>
<dbReference type="GO" id="GO:0032259">
    <property type="term" value="P:methylation"/>
    <property type="evidence" value="ECO:0007669"/>
    <property type="project" value="UniProtKB-KW"/>
</dbReference>
<proteinExistence type="inferred from homology"/>
<evidence type="ECO:0000256" key="5">
    <source>
        <dbReference type="ARBA" id="ARBA00022691"/>
    </source>
</evidence>
<dbReference type="EC" id="2.1.1.72" evidence="2"/>
<keyword evidence="3" id="KW-0489">Methyltransferase</keyword>
<dbReference type="InterPro" id="IPR051537">
    <property type="entry name" value="DNA_Adenine_Mtase"/>
</dbReference>
<evidence type="ECO:0000256" key="1">
    <source>
        <dbReference type="ARBA" id="ARBA00006594"/>
    </source>
</evidence>
<keyword evidence="5" id="KW-0949">S-adenosyl-L-methionine</keyword>
<evidence type="ECO:0000259" key="8">
    <source>
        <dbReference type="Pfam" id="PF12161"/>
    </source>
</evidence>
<dbReference type="PANTHER" id="PTHR42933">
    <property type="entry name" value="SLR6095 PROTEIN"/>
    <property type="match status" value="1"/>
</dbReference>
<evidence type="ECO:0000256" key="6">
    <source>
        <dbReference type="ARBA" id="ARBA00022747"/>
    </source>
</evidence>
<gene>
    <name evidence="9" type="ORF">NCTC13443_06989</name>
</gene>
<evidence type="ECO:0000256" key="3">
    <source>
        <dbReference type="ARBA" id="ARBA00022603"/>
    </source>
</evidence>
<evidence type="ECO:0000313" key="9">
    <source>
        <dbReference type="EMBL" id="STT07020.1"/>
    </source>
</evidence>
<evidence type="ECO:0000256" key="4">
    <source>
        <dbReference type="ARBA" id="ARBA00022679"/>
    </source>
</evidence>
<dbReference type="GO" id="GO:0009007">
    <property type="term" value="F:site-specific DNA-methyltransferase (adenine-specific) activity"/>
    <property type="evidence" value="ECO:0007669"/>
    <property type="project" value="UniProtKB-EC"/>
</dbReference>
<dbReference type="InterPro" id="IPR029063">
    <property type="entry name" value="SAM-dependent_MTases_sf"/>
</dbReference>
<dbReference type="Proteomes" id="UP000255518">
    <property type="component" value="Unassembled WGS sequence"/>
</dbReference>
<organism evidence="9 10">
    <name type="scientific">Klebsiella pneumoniae</name>
    <dbReference type="NCBI Taxonomy" id="573"/>
    <lineage>
        <taxon>Bacteria</taxon>
        <taxon>Pseudomonadati</taxon>
        <taxon>Pseudomonadota</taxon>
        <taxon>Gammaproteobacteria</taxon>
        <taxon>Enterobacterales</taxon>
        <taxon>Enterobacteriaceae</taxon>
        <taxon>Klebsiella/Raoultella group</taxon>
        <taxon>Klebsiella</taxon>
        <taxon>Klebsiella pneumoniae complex</taxon>
    </lineage>
</organism>
<keyword evidence="6" id="KW-0680">Restriction system</keyword>
<dbReference type="GO" id="GO:0009307">
    <property type="term" value="P:DNA restriction-modification system"/>
    <property type="evidence" value="ECO:0007669"/>
    <property type="project" value="UniProtKB-KW"/>
</dbReference>
<dbReference type="Gene3D" id="1.20.1260.30">
    <property type="match status" value="1"/>
</dbReference>